<sequence>MSPALGDLLNNSEKRENQIKEALDIGRVFKMTLSIEEGVTPKNPGETTRDKLFVVIGFDNDIIIGVLLINSKVNRNLPNSLKDLQYPISAVDYDFLRHNSFVDCSSIKPIKIEKFKEQFDWKNSFSPIKKDDLELIIGAVKESPSVTPKILKRFGLDDGSK</sequence>
<proteinExistence type="predicted"/>
<name>A0A0E9LST4_9BACT</name>
<keyword evidence="2" id="KW-1185">Reference proteome</keyword>
<reference evidence="1 2" key="1">
    <citation type="journal article" date="2015" name="Microbes Environ.">
        <title>Distribution and evolution of nitrogen fixation genes in the phylum bacteroidetes.</title>
        <authorList>
            <person name="Inoue J."/>
            <person name="Oshima K."/>
            <person name="Suda W."/>
            <person name="Sakamoto M."/>
            <person name="Iino T."/>
            <person name="Noda S."/>
            <person name="Hongoh Y."/>
            <person name="Hattori M."/>
            <person name="Ohkuma M."/>
        </authorList>
    </citation>
    <scope>NUCLEOTIDE SEQUENCE [LARGE SCALE GENOMIC DNA]</scope>
    <source>
        <strain evidence="1">JCM 15548</strain>
    </source>
</reference>
<organism evidence="1 2">
    <name type="scientific">Geofilum rubicundum JCM 15548</name>
    <dbReference type="NCBI Taxonomy" id="1236989"/>
    <lineage>
        <taxon>Bacteria</taxon>
        <taxon>Pseudomonadati</taxon>
        <taxon>Bacteroidota</taxon>
        <taxon>Bacteroidia</taxon>
        <taxon>Marinilabiliales</taxon>
        <taxon>Marinilabiliaceae</taxon>
        <taxon>Geofilum</taxon>
    </lineage>
</organism>
<dbReference type="Proteomes" id="UP000032900">
    <property type="component" value="Unassembled WGS sequence"/>
</dbReference>
<protein>
    <submittedName>
        <fullName evidence="1">Uncharacterized protein</fullName>
    </submittedName>
</protein>
<dbReference type="STRING" id="1236989.JCM15548_1398"/>
<gene>
    <name evidence="1" type="ORF">JCM15548_1398</name>
</gene>
<evidence type="ECO:0000313" key="1">
    <source>
        <dbReference type="EMBL" id="GAO28319.1"/>
    </source>
</evidence>
<evidence type="ECO:0000313" key="2">
    <source>
        <dbReference type="Proteomes" id="UP000032900"/>
    </source>
</evidence>
<dbReference type="OrthoDB" id="1082405at2"/>
<accession>A0A0E9LST4</accession>
<dbReference type="RefSeq" id="WP_062122153.1">
    <property type="nucleotide sequence ID" value="NZ_BAZW01000002.1"/>
</dbReference>
<dbReference type="AlphaFoldDB" id="A0A0E9LST4"/>
<dbReference type="EMBL" id="BAZW01000002">
    <property type="protein sequence ID" value="GAO28319.1"/>
    <property type="molecule type" value="Genomic_DNA"/>
</dbReference>
<comment type="caution">
    <text evidence="1">The sequence shown here is derived from an EMBL/GenBank/DDBJ whole genome shotgun (WGS) entry which is preliminary data.</text>
</comment>